<evidence type="ECO:0000313" key="2">
    <source>
        <dbReference type="Proteomes" id="UP000267268"/>
    </source>
</evidence>
<reference evidence="1 2" key="1">
    <citation type="submission" date="2018-12" db="EMBL/GenBank/DDBJ databases">
        <title>Flammeovirga pectinis sp. nov., isolated from the gut of the Korean scallop, Patinopecten yessoensis.</title>
        <authorList>
            <person name="Bae J.-W."/>
            <person name="Jeong Y.-S."/>
            <person name="Kang W."/>
        </authorList>
    </citation>
    <scope>NUCLEOTIDE SEQUENCE [LARGE SCALE GENOMIC DNA]</scope>
    <source>
        <strain evidence="1 2">L12M1</strain>
    </source>
</reference>
<dbReference type="AlphaFoldDB" id="A0A3S9P9D4"/>
<evidence type="ECO:0000313" key="1">
    <source>
        <dbReference type="EMBL" id="AZQ64825.1"/>
    </source>
</evidence>
<organism evidence="1 2">
    <name type="scientific">Flammeovirga pectinis</name>
    <dbReference type="NCBI Taxonomy" id="2494373"/>
    <lineage>
        <taxon>Bacteria</taxon>
        <taxon>Pseudomonadati</taxon>
        <taxon>Bacteroidota</taxon>
        <taxon>Cytophagia</taxon>
        <taxon>Cytophagales</taxon>
        <taxon>Flammeovirgaceae</taxon>
        <taxon>Flammeovirga</taxon>
    </lineage>
</organism>
<sequence length="69" mass="7753">MALYSCHVPNDYYIKLDKFRNNYNMVNIAIAGFAHSLTQSFGNTGDDHTILESSGGVIKNLHIKSFKKC</sequence>
<keyword evidence="2" id="KW-1185">Reference proteome</keyword>
<dbReference type="KEGG" id="fll:EI427_21610"/>
<accession>A0A3S9P9D4</accession>
<dbReference type="Proteomes" id="UP000267268">
    <property type="component" value="Chromosome 2"/>
</dbReference>
<name>A0A3S9P9D4_9BACT</name>
<proteinExistence type="predicted"/>
<gene>
    <name evidence="1" type="ORF">EI427_21610</name>
</gene>
<protein>
    <submittedName>
        <fullName evidence="1">Uncharacterized protein</fullName>
    </submittedName>
</protein>
<dbReference type="EMBL" id="CP034563">
    <property type="protein sequence ID" value="AZQ64825.1"/>
    <property type="molecule type" value="Genomic_DNA"/>
</dbReference>